<comment type="caution">
    <text evidence="2">The sequence shown here is derived from an EMBL/GenBank/DDBJ whole genome shotgun (WGS) entry which is preliminary data.</text>
</comment>
<reference evidence="2" key="1">
    <citation type="submission" date="2023-03" db="EMBL/GenBank/DDBJ databases">
        <title>Massive genome expansion in bonnet fungi (Mycena s.s.) driven by repeated elements and novel gene families across ecological guilds.</title>
        <authorList>
            <consortium name="Lawrence Berkeley National Laboratory"/>
            <person name="Harder C.B."/>
            <person name="Miyauchi S."/>
            <person name="Viragh M."/>
            <person name="Kuo A."/>
            <person name="Thoen E."/>
            <person name="Andreopoulos B."/>
            <person name="Lu D."/>
            <person name="Skrede I."/>
            <person name="Drula E."/>
            <person name="Henrissat B."/>
            <person name="Morin E."/>
            <person name="Kohler A."/>
            <person name="Barry K."/>
            <person name="LaButti K."/>
            <person name="Morin E."/>
            <person name="Salamov A."/>
            <person name="Lipzen A."/>
            <person name="Mereny Z."/>
            <person name="Hegedus B."/>
            <person name="Baldrian P."/>
            <person name="Stursova M."/>
            <person name="Weitz H."/>
            <person name="Taylor A."/>
            <person name="Grigoriev I.V."/>
            <person name="Nagy L.G."/>
            <person name="Martin F."/>
            <person name="Kauserud H."/>
        </authorList>
    </citation>
    <scope>NUCLEOTIDE SEQUENCE</scope>
    <source>
        <strain evidence="2">9144</strain>
    </source>
</reference>
<dbReference type="EMBL" id="JARJCW010000021">
    <property type="protein sequence ID" value="KAJ7213552.1"/>
    <property type="molecule type" value="Genomic_DNA"/>
</dbReference>
<sequence>VWTAGQLMKGVPTDGGRARIPDLRRKGAGGREEAAVTNEEKSAWLVEEFYPKRGTGATDPDPDTVYPEPLWKDEPLSEDILHQVIRKMKPWKATRSGSFPNSVYKNCADLLVPRLQRIYHALDVYQCEPSDWKITETIVGRKPGKPDYSNPGAHRLLILL</sequence>
<evidence type="ECO:0000313" key="3">
    <source>
        <dbReference type="Proteomes" id="UP001219525"/>
    </source>
</evidence>
<name>A0AAD6VJT1_9AGAR</name>
<feature type="region of interest" description="Disordered" evidence="1">
    <location>
        <begin position="1"/>
        <end position="39"/>
    </location>
</feature>
<evidence type="ECO:0000256" key="1">
    <source>
        <dbReference type="SAM" id="MobiDB-lite"/>
    </source>
</evidence>
<dbReference type="AlphaFoldDB" id="A0AAD6VJT1"/>
<feature type="compositionally biased region" description="Basic and acidic residues" evidence="1">
    <location>
        <begin position="16"/>
        <end position="39"/>
    </location>
</feature>
<accession>A0AAD6VJT1</accession>
<gene>
    <name evidence="2" type="ORF">GGX14DRAFT_300692</name>
</gene>
<evidence type="ECO:0000313" key="2">
    <source>
        <dbReference type="EMBL" id="KAJ7213552.1"/>
    </source>
</evidence>
<dbReference type="Proteomes" id="UP001219525">
    <property type="component" value="Unassembled WGS sequence"/>
</dbReference>
<organism evidence="2 3">
    <name type="scientific">Mycena pura</name>
    <dbReference type="NCBI Taxonomy" id="153505"/>
    <lineage>
        <taxon>Eukaryota</taxon>
        <taxon>Fungi</taxon>
        <taxon>Dikarya</taxon>
        <taxon>Basidiomycota</taxon>
        <taxon>Agaricomycotina</taxon>
        <taxon>Agaricomycetes</taxon>
        <taxon>Agaricomycetidae</taxon>
        <taxon>Agaricales</taxon>
        <taxon>Marasmiineae</taxon>
        <taxon>Mycenaceae</taxon>
        <taxon>Mycena</taxon>
    </lineage>
</organism>
<feature type="non-terminal residue" evidence="2">
    <location>
        <position position="1"/>
    </location>
</feature>
<proteinExistence type="predicted"/>
<protein>
    <recommendedName>
        <fullName evidence="4">Reverse transcriptase</fullName>
    </recommendedName>
</protein>
<feature type="non-terminal residue" evidence="2">
    <location>
        <position position="160"/>
    </location>
</feature>
<keyword evidence="3" id="KW-1185">Reference proteome</keyword>
<evidence type="ECO:0008006" key="4">
    <source>
        <dbReference type="Google" id="ProtNLM"/>
    </source>
</evidence>